<dbReference type="EMBL" id="PGCI01000185">
    <property type="protein sequence ID" value="PLW35045.1"/>
    <property type="molecule type" value="Genomic_DNA"/>
</dbReference>
<feature type="compositionally biased region" description="Polar residues" evidence="1">
    <location>
        <begin position="25"/>
        <end position="40"/>
    </location>
</feature>
<comment type="caution">
    <text evidence="2">The sequence shown here is derived from an EMBL/GenBank/DDBJ whole genome shotgun (WGS) entry which is preliminary data.</text>
</comment>
<evidence type="ECO:0000313" key="2">
    <source>
        <dbReference type="EMBL" id="PLW35045.1"/>
    </source>
</evidence>
<organism evidence="2 3">
    <name type="scientific">Puccinia coronata f. sp. avenae</name>
    <dbReference type="NCBI Taxonomy" id="200324"/>
    <lineage>
        <taxon>Eukaryota</taxon>
        <taxon>Fungi</taxon>
        <taxon>Dikarya</taxon>
        <taxon>Basidiomycota</taxon>
        <taxon>Pucciniomycotina</taxon>
        <taxon>Pucciniomycetes</taxon>
        <taxon>Pucciniales</taxon>
        <taxon>Pucciniaceae</taxon>
        <taxon>Puccinia</taxon>
    </lineage>
</organism>
<name>A0A2N5UBC5_9BASI</name>
<feature type="compositionally biased region" description="Pro residues" evidence="1">
    <location>
        <begin position="64"/>
        <end position="86"/>
    </location>
</feature>
<feature type="region of interest" description="Disordered" evidence="1">
    <location>
        <begin position="1"/>
        <end position="110"/>
    </location>
</feature>
<reference evidence="2 3" key="1">
    <citation type="submission" date="2017-11" db="EMBL/GenBank/DDBJ databases">
        <title>De novo assembly and phasing of dikaryotic genomes from two isolates of Puccinia coronata f. sp. avenae, the causal agent of oat crown rust.</title>
        <authorList>
            <person name="Miller M.E."/>
            <person name="Zhang Y."/>
            <person name="Omidvar V."/>
            <person name="Sperschneider J."/>
            <person name="Schwessinger B."/>
            <person name="Raley C."/>
            <person name="Palmer J.M."/>
            <person name="Garnica D."/>
            <person name="Upadhyaya N."/>
            <person name="Rathjen J."/>
            <person name="Taylor J.M."/>
            <person name="Park R.F."/>
            <person name="Dodds P.N."/>
            <person name="Hirsch C.D."/>
            <person name="Kianian S.F."/>
            <person name="Figueroa M."/>
        </authorList>
    </citation>
    <scope>NUCLEOTIDE SEQUENCE [LARGE SCALE GENOMIC DNA]</scope>
    <source>
        <strain evidence="2">12SD80</strain>
    </source>
</reference>
<gene>
    <name evidence="2" type="ORF">PCASD_16186</name>
</gene>
<dbReference type="AlphaFoldDB" id="A0A2N5UBC5"/>
<accession>A0A2N5UBC5</accession>
<dbReference type="Proteomes" id="UP000235392">
    <property type="component" value="Unassembled WGS sequence"/>
</dbReference>
<sequence length="165" mass="19068">MEELMAIRDRNDRNHPSYMYRDSIPPSTSTTNNFPASSAHTVRPPPNFSPWTPGTNPNYQYQYSPPPPKNHSQPNPPPHIHNPNPHPNHTDQATGTHQFTHEQPHSHPFHPQQAHLFQTLDNNRLQRQADEDRKNTTTTINAVVNQIRNRDGLLPDGSNYRKWVR</sequence>
<evidence type="ECO:0000256" key="1">
    <source>
        <dbReference type="SAM" id="MobiDB-lite"/>
    </source>
</evidence>
<feature type="compositionally biased region" description="Basic and acidic residues" evidence="1">
    <location>
        <begin position="1"/>
        <end position="15"/>
    </location>
</feature>
<proteinExistence type="predicted"/>
<evidence type="ECO:0000313" key="3">
    <source>
        <dbReference type="Proteomes" id="UP000235392"/>
    </source>
</evidence>
<protein>
    <submittedName>
        <fullName evidence="2">Uncharacterized protein</fullName>
    </submittedName>
</protein>